<dbReference type="InterPro" id="IPR009056">
    <property type="entry name" value="Cyt_c-like_dom"/>
</dbReference>
<evidence type="ECO:0000256" key="5">
    <source>
        <dbReference type="ARBA" id="ARBA00023004"/>
    </source>
</evidence>
<dbReference type="InterPro" id="IPR050597">
    <property type="entry name" value="Cytochrome_c_Oxidase_Subunit"/>
</dbReference>
<comment type="caution">
    <text evidence="9">The sequence shown here is derived from an EMBL/GenBank/DDBJ whole genome shotgun (WGS) entry which is preliminary data.</text>
</comment>
<keyword evidence="1" id="KW-0813">Transport</keyword>
<organism evidence="9 10">
    <name type="scientific">Methylobacterium platani</name>
    <dbReference type="NCBI Taxonomy" id="427683"/>
    <lineage>
        <taxon>Bacteria</taxon>
        <taxon>Pseudomonadati</taxon>
        <taxon>Pseudomonadota</taxon>
        <taxon>Alphaproteobacteria</taxon>
        <taxon>Hyphomicrobiales</taxon>
        <taxon>Methylobacteriaceae</taxon>
        <taxon>Methylobacterium</taxon>
    </lineage>
</organism>
<evidence type="ECO:0000313" key="10">
    <source>
        <dbReference type="Proteomes" id="UP000078316"/>
    </source>
</evidence>
<keyword evidence="4" id="KW-0249">Electron transport</keyword>
<sequence length="110" mass="11163">MTRTLALLMLLAATVPAATAPAAAGDAKAGRAKAVGCQACHGLDGLSKLPDAPNLAGQVEPYLVKALTEFRNGTRKNEVMSVAAADLSDADIANLAAYYSGIQIDVIPPG</sequence>
<dbReference type="EMBL" id="LWHQ01000009">
    <property type="protein sequence ID" value="OAS26650.1"/>
    <property type="molecule type" value="Genomic_DNA"/>
</dbReference>
<evidence type="ECO:0000256" key="6">
    <source>
        <dbReference type="PROSITE-ProRule" id="PRU00433"/>
    </source>
</evidence>
<evidence type="ECO:0000256" key="7">
    <source>
        <dbReference type="SAM" id="SignalP"/>
    </source>
</evidence>
<reference evidence="9 10" key="1">
    <citation type="submission" date="2016-04" db="EMBL/GenBank/DDBJ databases">
        <authorList>
            <person name="Evans L.H."/>
            <person name="Alamgir A."/>
            <person name="Owens N."/>
            <person name="Weber N.D."/>
            <person name="Virtaneva K."/>
            <person name="Barbian K."/>
            <person name="Babar A."/>
            <person name="Rosenke K."/>
        </authorList>
    </citation>
    <scope>NUCLEOTIDE SEQUENCE [LARGE SCALE GENOMIC DNA]</scope>
    <source>
        <strain evidence="9 10">PMB02</strain>
    </source>
</reference>
<dbReference type="GO" id="GO:0020037">
    <property type="term" value="F:heme binding"/>
    <property type="evidence" value="ECO:0007669"/>
    <property type="project" value="InterPro"/>
</dbReference>
<feature type="domain" description="Cytochrome c" evidence="8">
    <location>
        <begin position="25"/>
        <end position="103"/>
    </location>
</feature>
<dbReference type="Proteomes" id="UP000078316">
    <property type="component" value="Unassembled WGS sequence"/>
</dbReference>
<keyword evidence="5 6" id="KW-0408">Iron</keyword>
<evidence type="ECO:0000256" key="3">
    <source>
        <dbReference type="ARBA" id="ARBA00022723"/>
    </source>
</evidence>
<evidence type="ECO:0000313" key="9">
    <source>
        <dbReference type="EMBL" id="OAS26650.1"/>
    </source>
</evidence>
<evidence type="ECO:0000256" key="2">
    <source>
        <dbReference type="ARBA" id="ARBA00022617"/>
    </source>
</evidence>
<dbReference type="STRING" id="427683.A5481_04145"/>
<keyword evidence="2 6" id="KW-0349">Heme</keyword>
<evidence type="ECO:0000259" key="8">
    <source>
        <dbReference type="PROSITE" id="PS51007"/>
    </source>
</evidence>
<dbReference type="PANTHER" id="PTHR33751:SF9">
    <property type="entry name" value="CYTOCHROME C4"/>
    <property type="match status" value="1"/>
</dbReference>
<protein>
    <submittedName>
        <fullName evidence="9">Cytochrome C</fullName>
    </submittedName>
</protein>
<feature type="signal peptide" evidence="7">
    <location>
        <begin position="1"/>
        <end position="17"/>
    </location>
</feature>
<dbReference type="PANTHER" id="PTHR33751">
    <property type="entry name" value="CBB3-TYPE CYTOCHROME C OXIDASE SUBUNIT FIXP"/>
    <property type="match status" value="1"/>
</dbReference>
<evidence type="ECO:0000256" key="1">
    <source>
        <dbReference type="ARBA" id="ARBA00022448"/>
    </source>
</evidence>
<name>A0A179SI32_9HYPH</name>
<proteinExistence type="predicted"/>
<dbReference type="GO" id="GO:0046872">
    <property type="term" value="F:metal ion binding"/>
    <property type="evidence" value="ECO:0007669"/>
    <property type="project" value="UniProtKB-KW"/>
</dbReference>
<dbReference type="Gene3D" id="1.10.760.10">
    <property type="entry name" value="Cytochrome c-like domain"/>
    <property type="match status" value="1"/>
</dbReference>
<feature type="chain" id="PRO_5008106090" evidence="7">
    <location>
        <begin position="18"/>
        <end position="110"/>
    </location>
</feature>
<dbReference type="RefSeq" id="WP_048432200.1">
    <property type="nucleotide sequence ID" value="NZ_LWHQ01000009.1"/>
</dbReference>
<keyword evidence="3 6" id="KW-0479">Metal-binding</keyword>
<dbReference type="OrthoDB" id="9808603at2"/>
<dbReference type="Pfam" id="PF00034">
    <property type="entry name" value="Cytochrom_C"/>
    <property type="match status" value="1"/>
</dbReference>
<dbReference type="InterPro" id="IPR036909">
    <property type="entry name" value="Cyt_c-like_dom_sf"/>
</dbReference>
<dbReference type="SUPFAM" id="SSF46626">
    <property type="entry name" value="Cytochrome c"/>
    <property type="match status" value="1"/>
</dbReference>
<dbReference type="GO" id="GO:0009055">
    <property type="term" value="F:electron transfer activity"/>
    <property type="evidence" value="ECO:0007669"/>
    <property type="project" value="InterPro"/>
</dbReference>
<dbReference type="AlphaFoldDB" id="A0A179SI32"/>
<dbReference type="PROSITE" id="PS51007">
    <property type="entry name" value="CYTC"/>
    <property type="match status" value="1"/>
</dbReference>
<accession>A0A179SI32</accession>
<gene>
    <name evidence="9" type="ORF">A5481_04145</name>
</gene>
<keyword evidence="7" id="KW-0732">Signal</keyword>
<evidence type="ECO:0000256" key="4">
    <source>
        <dbReference type="ARBA" id="ARBA00022982"/>
    </source>
</evidence>